<dbReference type="PANTHER" id="PTHR31751">
    <property type="entry name" value="SI:CH211-108C17.2-RELATED-RELATED"/>
    <property type="match status" value="1"/>
</dbReference>
<name>A0A388KQ90_CHABU</name>
<dbReference type="Gramene" id="GBG72168">
    <property type="protein sequence ID" value="GBG72168"/>
    <property type="gene ID" value="CBR_g11101"/>
</dbReference>
<dbReference type="Proteomes" id="UP000265515">
    <property type="component" value="Unassembled WGS sequence"/>
</dbReference>
<reference evidence="2 3" key="1">
    <citation type="journal article" date="2018" name="Cell">
        <title>The Chara Genome: Secondary Complexity and Implications for Plant Terrestrialization.</title>
        <authorList>
            <person name="Nishiyama T."/>
            <person name="Sakayama H."/>
            <person name="Vries J.D."/>
            <person name="Buschmann H."/>
            <person name="Saint-Marcoux D."/>
            <person name="Ullrich K.K."/>
            <person name="Haas F.B."/>
            <person name="Vanderstraeten L."/>
            <person name="Becker D."/>
            <person name="Lang D."/>
            <person name="Vosolsobe S."/>
            <person name="Rombauts S."/>
            <person name="Wilhelmsson P.K.I."/>
            <person name="Janitza P."/>
            <person name="Kern R."/>
            <person name="Heyl A."/>
            <person name="Rumpler F."/>
            <person name="Villalobos L.I.A.C."/>
            <person name="Clay J.M."/>
            <person name="Skokan R."/>
            <person name="Toyoda A."/>
            <person name="Suzuki Y."/>
            <person name="Kagoshima H."/>
            <person name="Schijlen E."/>
            <person name="Tajeshwar N."/>
            <person name="Catarino B."/>
            <person name="Hetherington A.J."/>
            <person name="Saltykova A."/>
            <person name="Bonnot C."/>
            <person name="Breuninger H."/>
            <person name="Symeonidi A."/>
            <person name="Radhakrishnan G.V."/>
            <person name="Van Nieuwerburgh F."/>
            <person name="Deforce D."/>
            <person name="Chang C."/>
            <person name="Karol K.G."/>
            <person name="Hedrich R."/>
            <person name="Ulvskov P."/>
            <person name="Glockner G."/>
            <person name="Delwiche C.F."/>
            <person name="Petrasek J."/>
            <person name="Van de Peer Y."/>
            <person name="Friml J."/>
            <person name="Beilby M."/>
            <person name="Dolan L."/>
            <person name="Kohara Y."/>
            <person name="Sugano S."/>
            <person name="Fujiyama A."/>
            <person name="Delaux P.-M."/>
            <person name="Quint M."/>
            <person name="TheiBen G."/>
            <person name="Hagemann M."/>
            <person name="Harholt J."/>
            <person name="Dunand C."/>
            <person name="Zachgo S."/>
            <person name="Langdale J."/>
            <person name="Maumus F."/>
            <person name="Straeten D.V.D."/>
            <person name="Gould S.B."/>
            <person name="Rensing S.A."/>
        </authorList>
    </citation>
    <scope>NUCLEOTIDE SEQUENCE [LARGE SCALE GENOMIC DNA]</scope>
    <source>
        <strain evidence="2 3">S276</strain>
    </source>
</reference>
<dbReference type="EMBL" id="BFEA01000160">
    <property type="protein sequence ID" value="GBG72168.1"/>
    <property type="molecule type" value="Genomic_DNA"/>
</dbReference>
<feature type="compositionally biased region" description="Acidic residues" evidence="1">
    <location>
        <begin position="305"/>
        <end position="315"/>
    </location>
</feature>
<protein>
    <submittedName>
        <fullName evidence="2">Uncharacterized protein</fullName>
    </submittedName>
</protein>
<proteinExistence type="predicted"/>
<gene>
    <name evidence="2" type="ORF">CBR_g11101</name>
</gene>
<evidence type="ECO:0000256" key="1">
    <source>
        <dbReference type="SAM" id="MobiDB-lite"/>
    </source>
</evidence>
<dbReference type="PANTHER" id="PTHR31751:SF42">
    <property type="entry name" value="PROTEIN CBG10204"/>
    <property type="match status" value="1"/>
</dbReference>
<organism evidence="2 3">
    <name type="scientific">Chara braunii</name>
    <name type="common">Braun's stonewort</name>
    <dbReference type="NCBI Taxonomy" id="69332"/>
    <lineage>
        <taxon>Eukaryota</taxon>
        <taxon>Viridiplantae</taxon>
        <taxon>Streptophyta</taxon>
        <taxon>Charophyceae</taxon>
        <taxon>Charales</taxon>
        <taxon>Characeae</taxon>
        <taxon>Chara</taxon>
    </lineage>
</organism>
<sequence length="315" mass="34145">MMASVRVKGAVEAMAGHFVGRMIRYCVQGTGHIVAADRAGGHQAVAGLVRVSNILQQQLFYATITAGMTYTVLNDFCIALGVAPVHKPIFYSCMRGEPNVREGWNAKVVRQGVRYCDLGIDTVMRSGRPVTLMVDGRYDSTRSAQHCTVTAIECDTRLVVGVHTLRPKKEGKASDQLEVPAVVRLLRGLLSRGLKIRCIVSDDCAALGPQLERLGIEWQKDGHHKLCRDEGGDFVTLHNDVMMIADHWAGDHSRGEDTIARDEEDVASGADPDVVGDDDVFIIGDGDGLPVPADAVSDRSCDSPSDADDVELFDD</sequence>
<evidence type="ECO:0000313" key="3">
    <source>
        <dbReference type="Proteomes" id="UP000265515"/>
    </source>
</evidence>
<keyword evidence="3" id="KW-1185">Reference proteome</keyword>
<dbReference type="AlphaFoldDB" id="A0A388KQ90"/>
<feature type="region of interest" description="Disordered" evidence="1">
    <location>
        <begin position="286"/>
        <end position="315"/>
    </location>
</feature>
<evidence type="ECO:0000313" key="2">
    <source>
        <dbReference type="EMBL" id="GBG72168.1"/>
    </source>
</evidence>
<accession>A0A388KQ90</accession>
<comment type="caution">
    <text evidence="2">The sequence shown here is derived from an EMBL/GenBank/DDBJ whole genome shotgun (WGS) entry which is preliminary data.</text>
</comment>